<dbReference type="STRING" id="311403.Arad_7004"/>
<dbReference type="KEGG" id="ara:Arad_7004"/>
<evidence type="ECO:0000313" key="1">
    <source>
        <dbReference type="EMBL" id="ACM28594.1"/>
    </source>
</evidence>
<dbReference type="EMBL" id="CP000629">
    <property type="protein sequence ID" value="ACM28594.1"/>
    <property type="molecule type" value="Genomic_DNA"/>
</dbReference>
<dbReference type="AlphaFoldDB" id="B9JL95"/>
<dbReference type="eggNOG" id="COG2019">
    <property type="taxonomic scope" value="Bacteria"/>
</dbReference>
<proteinExistence type="predicted"/>
<organism evidence="1 2">
    <name type="scientific">Rhizobium rhizogenes (strain K84 / ATCC BAA-868)</name>
    <name type="common">Agrobacterium radiobacter</name>
    <dbReference type="NCBI Taxonomy" id="311403"/>
    <lineage>
        <taxon>Bacteria</taxon>
        <taxon>Pseudomonadati</taxon>
        <taxon>Pseudomonadota</taxon>
        <taxon>Alphaproteobacteria</taxon>
        <taxon>Hyphomicrobiales</taxon>
        <taxon>Rhizobiaceae</taxon>
        <taxon>Rhizobium/Agrobacterium group</taxon>
        <taxon>Rhizobium</taxon>
    </lineage>
</organism>
<dbReference type="SUPFAM" id="SSF52540">
    <property type="entry name" value="P-loop containing nucleoside triphosphate hydrolases"/>
    <property type="match status" value="1"/>
</dbReference>
<dbReference type="InterPro" id="IPR027417">
    <property type="entry name" value="P-loop_NTPase"/>
</dbReference>
<gene>
    <name evidence="1" type="ordered locus">Arad_7004</name>
</gene>
<reference evidence="1 2" key="1">
    <citation type="journal article" date="2009" name="J. Bacteriol.">
        <title>Genome sequences of three Agrobacterium biovars help elucidate the evolution of multichromosome genomes in bacteria.</title>
        <authorList>
            <person name="Slater S.C."/>
            <person name="Goldman B.S."/>
            <person name="Goodner B."/>
            <person name="Setubal J.C."/>
            <person name="Farrand S.K."/>
            <person name="Nester E.W."/>
            <person name="Burr T.J."/>
            <person name="Banta L."/>
            <person name="Dickerman A.W."/>
            <person name="Paulsen I."/>
            <person name="Otten L."/>
            <person name="Suen G."/>
            <person name="Welch R."/>
            <person name="Almeida N.F."/>
            <person name="Arnold F."/>
            <person name="Burton O.T."/>
            <person name="Du Z."/>
            <person name="Ewing A."/>
            <person name="Godsy E."/>
            <person name="Heisel S."/>
            <person name="Houmiel K.L."/>
            <person name="Jhaveri J."/>
            <person name="Lu J."/>
            <person name="Miller N.M."/>
            <person name="Norton S."/>
            <person name="Chen Q."/>
            <person name="Phoolcharoen W."/>
            <person name="Ohlin V."/>
            <person name="Ondrusek D."/>
            <person name="Pride N."/>
            <person name="Stricklin S.L."/>
            <person name="Sun J."/>
            <person name="Wheeler C."/>
            <person name="Wilson L."/>
            <person name="Zhu H."/>
            <person name="Wood D.W."/>
        </authorList>
    </citation>
    <scope>NUCLEOTIDE SEQUENCE [LARGE SCALE GENOMIC DNA]</scope>
    <source>
        <strain evidence="2">K84 / ATCC BAA-868</strain>
    </source>
</reference>
<evidence type="ECO:0000313" key="2">
    <source>
        <dbReference type="Proteomes" id="UP000001600"/>
    </source>
</evidence>
<sequence length="215" mass="25140">MIIVIEGISAAGKTTWCRQHASKFFVQETYPELRPDRDHDAHGAALLWTDWNMRRWSEAVEIEREHQRAVCDTDPLKLHYIWGLWQIGETPESHWRYQMEATRDALQKCRLGFADLYLVKRIDPRVARQQREQDTVKMRSNFDLHARLQASLHVWYETLAIILPRRVEWALPDNLSVTETIDSSSEYRYSVEVFDRLIAGLPGASYGSKPITIDT</sequence>
<dbReference type="RefSeq" id="WP_012649107.1">
    <property type="nucleotide sequence ID" value="NC_011983.1"/>
</dbReference>
<protein>
    <submittedName>
        <fullName evidence="1">Uncharacterized protein</fullName>
    </submittedName>
</protein>
<name>B9JL95_RHIR8</name>
<dbReference type="HOGENOM" id="CLU_1280947_0_0_5"/>
<dbReference type="Proteomes" id="UP000001600">
    <property type="component" value="Chromosome 2"/>
</dbReference>
<accession>B9JL95</accession>